<proteinExistence type="predicted"/>
<evidence type="ECO:0000313" key="2">
    <source>
        <dbReference type="EMBL" id="MCW6537746.1"/>
    </source>
</evidence>
<sequence length="105" mass="11760">MRWSDEQLARPLAGVRYRQGRLIGHMEALGFPLRAEAVLYALTEDVLKTSEIEGEILDRQQVRSSIARRLGMDISGLVEADRSVEGVVEMMLDATQNYAQPLTAE</sequence>
<gene>
    <name evidence="2" type="ORF">NEE01_23475</name>
</gene>
<organism evidence="2 3">
    <name type="scientific">Sphingomonas lycopersici</name>
    <dbReference type="NCBI Taxonomy" id="2951807"/>
    <lineage>
        <taxon>Bacteria</taxon>
        <taxon>Pseudomonadati</taxon>
        <taxon>Pseudomonadota</taxon>
        <taxon>Alphaproteobacteria</taxon>
        <taxon>Sphingomonadales</taxon>
        <taxon>Sphingomonadaceae</taxon>
        <taxon>Sphingomonas</taxon>
    </lineage>
</organism>
<dbReference type="AlphaFoldDB" id="A0AA41ZJB5"/>
<evidence type="ECO:0000313" key="3">
    <source>
        <dbReference type="Proteomes" id="UP001165565"/>
    </source>
</evidence>
<name>A0AA41ZJB5_9SPHN</name>
<reference evidence="2" key="1">
    <citation type="submission" date="2022-06" db="EMBL/GenBank/DDBJ databases">
        <title>Sphingomonas sp. nov. isolated from rhizosphere soil of tomato.</title>
        <authorList>
            <person name="Dong H."/>
            <person name="Gao R."/>
        </authorList>
    </citation>
    <scope>NUCLEOTIDE SEQUENCE</scope>
    <source>
        <strain evidence="2">MMSM24</strain>
    </source>
</reference>
<protein>
    <submittedName>
        <fullName evidence="2">DUF4172 domain-containing protein</fullName>
    </submittedName>
</protein>
<evidence type="ECO:0000259" key="1">
    <source>
        <dbReference type="Pfam" id="PF13776"/>
    </source>
</evidence>
<dbReference type="InterPro" id="IPR025230">
    <property type="entry name" value="DUF4172"/>
</dbReference>
<dbReference type="Proteomes" id="UP001165565">
    <property type="component" value="Unassembled WGS sequence"/>
</dbReference>
<feature type="domain" description="DUF4172" evidence="1">
    <location>
        <begin position="1"/>
        <end position="72"/>
    </location>
</feature>
<accession>A0AA41ZJB5</accession>
<keyword evidence="3" id="KW-1185">Reference proteome</keyword>
<comment type="caution">
    <text evidence="2">The sequence shown here is derived from an EMBL/GenBank/DDBJ whole genome shotgun (WGS) entry which is preliminary data.</text>
</comment>
<dbReference type="EMBL" id="JANFAV010000032">
    <property type="protein sequence ID" value="MCW6537746.1"/>
    <property type="molecule type" value="Genomic_DNA"/>
</dbReference>
<dbReference type="Pfam" id="PF13776">
    <property type="entry name" value="DUF4172"/>
    <property type="match status" value="1"/>
</dbReference>